<evidence type="ECO:0000313" key="3">
    <source>
        <dbReference type="Proteomes" id="UP000244336"/>
    </source>
</evidence>
<evidence type="ECO:0000256" key="1">
    <source>
        <dbReference type="SAM" id="MobiDB-lite"/>
    </source>
</evidence>
<feature type="region of interest" description="Disordered" evidence="1">
    <location>
        <begin position="28"/>
        <end position="49"/>
    </location>
</feature>
<evidence type="ECO:0000313" key="2">
    <source>
        <dbReference type="EMBL" id="PUZ68811.1"/>
    </source>
</evidence>
<dbReference type="EMBL" id="CM009750">
    <property type="protein sequence ID" value="PUZ68811.1"/>
    <property type="molecule type" value="Genomic_DNA"/>
</dbReference>
<proteinExistence type="predicted"/>
<keyword evidence="3" id="KW-1185">Reference proteome</keyword>
<name>A0A2T7ELV5_9POAL</name>
<dbReference type="Proteomes" id="UP000244336">
    <property type="component" value="Chromosome 2"/>
</dbReference>
<accession>A0A2T7ELV5</accession>
<dbReference type="Gramene" id="PUZ68811">
    <property type="protein sequence ID" value="PUZ68811"/>
    <property type="gene ID" value="GQ55_2G058500"/>
</dbReference>
<dbReference type="AlphaFoldDB" id="A0A2T7ELV5"/>
<feature type="compositionally biased region" description="Low complexity" evidence="1">
    <location>
        <begin position="32"/>
        <end position="43"/>
    </location>
</feature>
<gene>
    <name evidence="2" type="ORF">GQ55_2G058500</name>
</gene>
<organism evidence="2 3">
    <name type="scientific">Panicum hallii var. hallii</name>
    <dbReference type="NCBI Taxonomy" id="1504633"/>
    <lineage>
        <taxon>Eukaryota</taxon>
        <taxon>Viridiplantae</taxon>
        <taxon>Streptophyta</taxon>
        <taxon>Embryophyta</taxon>
        <taxon>Tracheophyta</taxon>
        <taxon>Spermatophyta</taxon>
        <taxon>Magnoliopsida</taxon>
        <taxon>Liliopsida</taxon>
        <taxon>Poales</taxon>
        <taxon>Poaceae</taxon>
        <taxon>PACMAD clade</taxon>
        <taxon>Panicoideae</taxon>
        <taxon>Panicodae</taxon>
        <taxon>Paniceae</taxon>
        <taxon>Panicinae</taxon>
        <taxon>Panicum</taxon>
        <taxon>Panicum sect. Panicum</taxon>
    </lineage>
</organism>
<sequence length="140" mass="15753">MSMVTYGSRNGSSRRMSGRRWKSRSILGPRCGSHAAASGAAGARRSHADEPRLAATHRLISIILPPSSVAGVASPFRNETSSSSMYIKIRTYCLQLYDDKGHRKYITYGRTFGSIWSLTRIRLFLRIEETITKMWHIITC</sequence>
<feature type="region of interest" description="Disordered" evidence="1">
    <location>
        <begin position="1"/>
        <end position="20"/>
    </location>
</feature>
<reference evidence="2 3" key="1">
    <citation type="submission" date="2018-04" db="EMBL/GenBank/DDBJ databases">
        <title>WGS assembly of Panicum hallii var. hallii HAL2.</title>
        <authorList>
            <person name="Lovell J."/>
            <person name="Jenkins J."/>
            <person name="Lowry D."/>
            <person name="Mamidi S."/>
            <person name="Sreedasyam A."/>
            <person name="Weng X."/>
            <person name="Barry K."/>
            <person name="Bonette J."/>
            <person name="Campitelli B."/>
            <person name="Daum C."/>
            <person name="Gordon S."/>
            <person name="Gould B."/>
            <person name="Lipzen A."/>
            <person name="MacQueen A."/>
            <person name="Palacio-Mejia J."/>
            <person name="Plott C."/>
            <person name="Shakirov E."/>
            <person name="Shu S."/>
            <person name="Yoshinaga Y."/>
            <person name="Zane M."/>
            <person name="Rokhsar D."/>
            <person name="Grimwood J."/>
            <person name="Schmutz J."/>
            <person name="Juenger T."/>
        </authorList>
    </citation>
    <scope>NUCLEOTIDE SEQUENCE [LARGE SCALE GENOMIC DNA]</scope>
    <source>
        <strain evidence="3">cv. HAL2</strain>
    </source>
</reference>
<protein>
    <submittedName>
        <fullName evidence="2">Uncharacterized protein</fullName>
    </submittedName>
</protein>